<accession>A0EFB9</accession>
<organism evidence="2 3">
    <name type="scientific">Paramecium tetraurelia</name>
    <dbReference type="NCBI Taxonomy" id="5888"/>
    <lineage>
        <taxon>Eukaryota</taxon>
        <taxon>Sar</taxon>
        <taxon>Alveolata</taxon>
        <taxon>Ciliophora</taxon>
        <taxon>Intramacronucleata</taxon>
        <taxon>Oligohymenophorea</taxon>
        <taxon>Peniculida</taxon>
        <taxon>Parameciidae</taxon>
        <taxon>Paramecium</taxon>
    </lineage>
</organism>
<dbReference type="OrthoDB" id="10304484at2759"/>
<name>A0EFB9_PARTE</name>
<proteinExistence type="predicted"/>
<dbReference type="InParanoid" id="A0EFB9"/>
<dbReference type="HOGENOM" id="CLU_1513412_0_0_1"/>
<dbReference type="OMA" id="NQKWNIY"/>
<dbReference type="Proteomes" id="UP000000600">
    <property type="component" value="Unassembled WGS sequence"/>
</dbReference>
<dbReference type="AlphaFoldDB" id="A0EFB9"/>
<dbReference type="RefSeq" id="XP_001461383.1">
    <property type="nucleotide sequence ID" value="XM_001461346.2"/>
</dbReference>
<evidence type="ECO:0000313" key="2">
    <source>
        <dbReference type="EMBL" id="CAK94010.1"/>
    </source>
</evidence>
<dbReference type="GeneID" id="5047168"/>
<keyword evidence="3" id="KW-1185">Reference proteome</keyword>
<evidence type="ECO:0000313" key="3">
    <source>
        <dbReference type="Proteomes" id="UP000000600"/>
    </source>
</evidence>
<dbReference type="KEGG" id="ptm:GSPATT00026333001"/>
<gene>
    <name evidence="2" type="ORF">GSPATT00026333001</name>
</gene>
<protein>
    <submittedName>
        <fullName evidence="2">Uncharacterized protein</fullName>
    </submittedName>
</protein>
<evidence type="ECO:0000256" key="1">
    <source>
        <dbReference type="SAM" id="MobiDB-lite"/>
    </source>
</evidence>
<sequence length="214" mass="25770">MQYQFDHRIIQFVQGGKIFQIKIVNQLLQNTFFLKMEQFPEDEEVLQIPIKKKPKIQEPRNTNLNSKQQNCSQQTNNKTNLKRIDLKIQASLLDSLKFTENIQPNLPESSLKVDFTQWEHQNFVFKLRQQSQNSKVEYDDRIIQYFSDFNQKWNIYPYKHFVDLKPETDYVIMKQPLCDSKKVNKKYKRQKQIKVIPLKQSERMAAIKIKLELK</sequence>
<dbReference type="EMBL" id="CT868675">
    <property type="protein sequence ID" value="CAK94010.1"/>
    <property type="molecule type" value="Genomic_DNA"/>
</dbReference>
<feature type="compositionally biased region" description="Polar residues" evidence="1">
    <location>
        <begin position="59"/>
        <end position="76"/>
    </location>
</feature>
<reference evidence="2 3" key="1">
    <citation type="journal article" date="2006" name="Nature">
        <title>Global trends of whole-genome duplications revealed by the ciliate Paramecium tetraurelia.</title>
        <authorList>
            <consortium name="Genoscope"/>
            <person name="Aury J.-M."/>
            <person name="Jaillon O."/>
            <person name="Duret L."/>
            <person name="Noel B."/>
            <person name="Jubin C."/>
            <person name="Porcel B.M."/>
            <person name="Segurens B."/>
            <person name="Daubin V."/>
            <person name="Anthouard V."/>
            <person name="Aiach N."/>
            <person name="Arnaiz O."/>
            <person name="Billaut A."/>
            <person name="Beisson J."/>
            <person name="Blanc I."/>
            <person name="Bouhouche K."/>
            <person name="Camara F."/>
            <person name="Duharcourt S."/>
            <person name="Guigo R."/>
            <person name="Gogendeau D."/>
            <person name="Katinka M."/>
            <person name="Keller A.-M."/>
            <person name="Kissmehl R."/>
            <person name="Klotz C."/>
            <person name="Koll F."/>
            <person name="Le Moue A."/>
            <person name="Lepere C."/>
            <person name="Malinsky S."/>
            <person name="Nowacki M."/>
            <person name="Nowak J.K."/>
            <person name="Plattner H."/>
            <person name="Poulain J."/>
            <person name="Ruiz F."/>
            <person name="Serrano V."/>
            <person name="Zagulski M."/>
            <person name="Dessen P."/>
            <person name="Betermier M."/>
            <person name="Weissenbach J."/>
            <person name="Scarpelli C."/>
            <person name="Schachter V."/>
            <person name="Sperling L."/>
            <person name="Meyer E."/>
            <person name="Cohen J."/>
            <person name="Wincker P."/>
        </authorList>
    </citation>
    <scope>NUCLEOTIDE SEQUENCE [LARGE SCALE GENOMIC DNA]</scope>
    <source>
        <strain evidence="2 3">Stock d4-2</strain>
    </source>
</reference>
<feature type="region of interest" description="Disordered" evidence="1">
    <location>
        <begin position="56"/>
        <end position="76"/>
    </location>
</feature>